<dbReference type="Proteomes" id="UP000428328">
    <property type="component" value="Chromosome"/>
</dbReference>
<accession>A0A6I6JJ59</accession>
<gene>
    <name evidence="2" type="ORF">GM415_12915</name>
</gene>
<keyword evidence="3" id="KW-1185">Reference proteome</keyword>
<protein>
    <recommendedName>
        <fullName evidence="1">Type III secretion system flagellar brake protein YcgR PilZN domain-containing protein</fullName>
    </recommendedName>
</protein>
<dbReference type="KEGG" id="psel:GM415_12915"/>
<dbReference type="AlphaFoldDB" id="A0A6I6JJ59"/>
<feature type="domain" description="Type III secretion system flagellar brake protein YcgR PilZN" evidence="1">
    <location>
        <begin position="22"/>
        <end position="92"/>
    </location>
</feature>
<reference evidence="2 3" key="1">
    <citation type="submission" date="2019-11" db="EMBL/GenBank/DDBJ databases">
        <authorList>
            <person name="Zheng R.K."/>
            <person name="Sun C.M."/>
        </authorList>
    </citation>
    <scope>NUCLEOTIDE SEQUENCE [LARGE SCALE GENOMIC DNA]</scope>
    <source>
        <strain evidence="2 3">SRB007</strain>
    </source>
</reference>
<evidence type="ECO:0000313" key="2">
    <source>
        <dbReference type="EMBL" id="QGY40988.1"/>
    </source>
</evidence>
<evidence type="ECO:0000313" key="3">
    <source>
        <dbReference type="Proteomes" id="UP000428328"/>
    </source>
</evidence>
<sequence length="224" mass="25191">MPLQRPWYSFLLEEGDVSGIQAGDKILLEFSTFGDRFLSVVTDVVQDGRLLVYSPVTAPIIERLETDRKVVVKYAEGGKLLGFRSRVLNRLNPGNSLFELAPPERTFDAEERAEPRCSCGFPAMIREGAFEFQAVVEDMSHSCSRIRFLNGGSAFAEGMEGDVSLTFHPFDMDKGYSVECIVKNIFLKGDVRYAILEFKKDEAEARNRISRFIEAKVCCGIPRV</sequence>
<dbReference type="InterPro" id="IPR009926">
    <property type="entry name" value="T3SS_YcgR_PilZN"/>
</dbReference>
<organism evidence="2 3">
    <name type="scientific">Pseudodesulfovibrio cashew</name>
    <dbReference type="NCBI Taxonomy" id="2678688"/>
    <lineage>
        <taxon>Bacteria</taxon>
        <taxon>Pseudomonadati</taxon>
        <taxon>Thermodesulfobacteriota</taxon>
        <taxon>Desulfovibrionia</taxon>
        <taxon>Desulfovibrionales</taxon>
        <taxon>Desulfovibrionaceae</taxon>
    </lineage>
</organism>
<name>A0A6I6JJ59_9BACT</name>
<proteinExistence type="predicted"/>
<dbReference type="Pfam" id="PF12945">
    <property type="entry name" value="PilZNR"/>
    <property type="match status" value="1"/>
</dbReference>
<dbReference type="EMBL" id="CP046400">
    <property type="protein sequence ID" value="QGY40988.1"/>
    <property type="molecule type" value="Genomic_DNA"/>
</dbReference>
<evidence type="ECO:0000259" key="1">
    <source>
        <dbReference type="Pfam" id="PF12945"/>
    </source>
</evidence>